<feature type="compositionally biased region" description="Basic and acidic residues" evidence="1">
    <location>
        <begin position="19"/>
        <end position="39"/>
    </location>
</feature>
<feature type="domain" description="TET-Associated Glycosyltransferase" evidence="2">
    <location>
        <begin position="279"/>
        <end position="479"/>
    </location>
</feature>
<sequence>MSEQENDNSPSSGATSKLPSEKEKTVEKQQDDGRADHRTATPTKLAHGNKDEIKQQAKRQLFVDDAVGDDAVDKVTEGVSALQVSDAVSDDSDDLPDLKERMLVSVTNSDKYPTTCKFYRKGKKGERVNLVAIYKDLPLFVMKVKVESSARQELEKVFENAKANTETQQYEITLNESELGRHSKEILDKKEVRDQPRKRSEGGRRGRIGRREDPTDPQFEAYSLQKEPEDPIEQNYYFLSCEYMMKIYLPGKSISWFDYDERSMLIANIKKEKEDKRWIFIPSFRRAKIALLDWPKEDSNITKENTIRILVVRPSQFDEYVRYCGHQVPVICLPHDEIGAGYPRFWIQKIATWLKLSFIWMLDDSIMWFCKFYPGKKLGKVGPKMKFGSVFKQIEDLVRKLEGKPVVAMSPRRFNGQTVQVVKKLFVCKAPQCAVYLNIDKLSSESVYYRPELPQFEDIMFAYECEKKGLKVFMDNRIHLFDCTWKNSGASSPSVKPCVSSVQKGDTQVKPEGPRGPQKLSVLSQLSLEKM</sequence>
<gene>
    <name evidence="3" type="ORF">PEVE_00027311</name>
</gene>
<reference evidence="3 4" key="1">
    <citation type="submission" date="2022-05" db="EMBL/GenBank/DDBJ databases">
        <authorList>
            <consortium name="Genoscope - CEA"/>
            <person name="William W."/>
        </authorList>
    </citation>
    <scope>NUCLEOTIDE SEQUENCE [LARGE SCALE GENOMIC DNA]</scope>
</reference>
<proteinExistence type="predicted"/>
<evidence type="ECO:0000313" key="3">
    <source>
        <dbReference type="EMBL" id="CAH3194191.1"/>
    </source>
</evidence>
<name>A0ABN8SV60_9CNID</name>
<dbReference type="Proteomes" id="UP001159427">
    <property type="component" value="Unassembled WGS sequence"/>
</dbReference>
<comment type="caution">
    <text evidence="3">The sequence shown here is derived from an EMBL/GenBank/DDBJ whole genome shotgun (WGS) entry which is preliminary data.</text>
</comment>
<dbReference type="Pfam" id="PF20691">
    <property type="entry name" value="TAGT"/>
    <property type="match status" value="1"/>
</dbReference>
<feature type="compositionally biased region" description="Basic and acidic residues" evidence="1">
    <location>
        <begin position="184"/>
        <end position="214"/>
    </location>
</feature>
<accession>A0ABN8SV60</accession>
<evidence type="ECO:0000259" key="2">
    <source>
        <dbReference type="Pfam" id="PF20691"/>
    </source>
</evidence>
<feature type="compositionally biased region" description="Polar residues" evidence="1">
    <location>
        <begin position="7"/>
        <end position="18"/>
    </location>
</feature>
<dbReference type="InterPro" id="IPR049100">
    <property type="entry name" value="TAGT"/>
</dbReference>
<organism evidence="3 4">
    <name type="scientific">Porites evermanni</name>
    <dbReference type="NCBI Taxonomy" id="104178"/>
    <lineage>
        <taxon>Eukaryota</taxon>
        <taxon>Metazoa</taxon>
        <taxon>Cnidaria</taxon>
        <taxon>Anthozoa</taxon>
        <taxon>Hexacorallia</taxon>
        <taxon>Scleractinia</taxon>
        <taxon>Fungiina</taxon>
        <taxon>Poritidae</taxon>
        <taxon>Porites</taxon>
    </lineage>
</organism>
<dbReference type="EMBL" id="CALNXI010003745">
    <property type="protein sequence ID" value="CAH3194191.1"/>
    <property type="molecule type" value="Genomic_DNA"/>
</dbReference>
<feature type="region of interest" description="Disordered" evidence="1">
    <location>
        <begin position="184"/>
        <end position="218"/>
    </location>
</feature>
<protein>
    <recommendedName>
        <fullName evidence="2">TET-Associated Glycosyltransferase domain-containing protein</fullName>
    </recommendedName>
</protein>
<feature type="region of interest" description="Disordered" evidence="1">
    <location>
        <begin position="488"/>
        <end position="519"/>
    </location>
</feature>
<feature type="region of interest" description="Disordered" evidence="1">
    <location>
        <begin position="1"/>
        <end position="57"/>
    </location>
</feature>
<evidence type="ECO:0000256" key="1">
    <source>
        <dbReference type="SAM" id="MobiDB-lite"/>
    </source>
</evidence>
<keyword evidence="4" id="KW-1185">Reference proteome</keyword>
<evidence type="ECO:0000313" key="4">
    <source>
        <dbReference type="Proteomes" id="UP001159427"/>
    </source>
</evidence>
<feature type="compositionally biased region" description="Low complexity" evidence="1">
    <location>
        <begin position="491"/>
        <end position="502"/>
    </location>
</feature>